<evidence type="ECO:0000313" key="3">
    <source>
        <dbReference type="EMBL" id="GFS22487.1"/>
    </source>
</evidence>
<dbReference type="GO" id="GO:0003824">
    <property type="term" value="F:catalytic activity"/>
    <property type="evidence" value="ECO:0007669"/>
    <property type="project" value="UniProtKB-KW"/>
</dbReference>
<feature type="domain" description="Reverse transcriptase/retrotransposon-derived protein RNase H-like" evidence="2">
    <location>
        <begin position="100"/>
        <end position="175"/>
    </location>
</feature>
<dbReference type="InterPro" id="IPR041577">
    <property type="entry name" value="RT_RNaseH_2"/>
</dbReference>
<dbReference type="Gene3D" id="3.30.70.270">
    <property type="match status" value="2"/>
</dbReference>
<organism evidence="3 4">
    <name type="scientific">Elysia marginata</name>
    <dbReference type="NCBI Taxonomy" id="1093978"/>
    <lineage>
        <taxon>Eukaryota</taxon>
        <taxon>Metazoa</taxon>
        <taxon>Spiralia</taxon>
        <taxon>Lophotrochozoa</taxon>
        <taxon>Mollusca</taxon>
        <taxon>Gastropoda</taxon>
        <taxon>Heterobranchia</taxon>
        <taxon>Euthyneura</taxon>
        <taxon>Panpulmonata</taxon>
        <taxon>Sacoglossa</taxon>
        <taxon>Placobranchoidea</taxon>
        <taxon>Plakobranchidae</taxon>
        <taxon>Elysia</taxon>
    </lineage>
</organism>
<dbReference type="EMBL" id="BMAT01003260">
    <property type="protein sequence ID" value="GFS22487.1"/>
    <property type="molecule type" value="Genomic_DNA"/>
</dbReference>
<dbReference type="SUPFAM" id="SSF56672">
    <property type="entry name" value="DNA/RNA polymerases"/>
    <property type="match status" value="1"/>
</dbReference>
<dbReference type="PANTHER" id="PTHR37984">
    <property type="entry name" value="PROTEIN CBG26694"/>
    <property type="match status" value="1"/>
</dbReference>
<evidence type="ECO:0000313" key="4">
    <source>
        <dbReference type="Proteomes" id="UP000762676"/>
    </source>
</evidence>
<sequence>MRTVCGRLRDFGLVIRLEKCLFGQKSLDFLGHQISKFGSIPLPSKVKAIEDFPKSATVKGLQEFLGMINFYHRFIPKAAALLHPLHAALSKSQPRQRLRWTADMDQAFTASKAALSAATMLSHPAPDAHISLSSDASDRAVGAVPEQHVNGVWQSLAFFRNQLRPPEQKYSTFDSLLTKSGT</sequence>
<evidence type="ECO:0000259" key="2">
    <source>
        <dbReference type="Pfam" id="PF17919"/>
    </source>
</evidence>
<name>A0AAV4JI66_9GAST</name>
<dbReference type="Pfam" id="PF17919">
    <property type="entry name" value="RT_RNaseH_2"/>
    <property type="match status" value="1"/>
</dbReference>
<keyword evidence="1" id="KW-0511">Multifunctional enzyme</keyword>
<reference evidence="3 4" key="1">
    <citation type="journal article" date="2021" name="Elife">
        <title>Chloroplast acquisition without the gene transfer in kleptoplastic sea slugs, Plakobranchus ocellatus.</title>
        <authorList>
            <person name="Maeda T."/>
            <person name="Takahashi S."/>
            <person name="Yoshida T."/>
            <person name="Shimamura S."/>
            <person name="Takaki Y."/>
            <person name="Nagai Y."/>
            <person name="Toyoda A."/>
            <person name="Suzuki Y."/>
            <person name="Arimoto A."/>
            <person name="Ishii H."/>
            <person name="Satoh N."/>
            <person name="Nishiyama T."/>
            <person name="Hasebe M."/>
            <person name="Maruyama T."/>
            <person name="Minagawa J."/>
            <person name="Obokata J."/>
            <person name="Shigenobu S."/>
        </authorList>
    </citation>
    <scope>NUCLEOTIDE SEQUENCE [LARGE SCALE GENOMIC DNA]</scope>
</reference>
<gene>
    <name evidence="3" type="ORF">ElyMa_001617100</name>
</gene>
<keyword evidence="4" id="KW-1185">Reference proteome</keyword>
<dbReference type="AlphaFoldDB" id="A0AAV4JI66"/>
<dbReference type="Proteomes" id="UP000762676">
    <property type="component" value="Unassembled WGS sequence"/>
</dbReference>
<dbReference type="FunFam" id="3.30.70.270:FF:000020">
    <property type="entry name" value="Transposon Tf2-6 polyprotein-like Protein"/>
    <property type="match status" value="1"/>
</dbReference>
<accession>A0AAV4JI66</accession>
<dbReference type="InterPro" id="IPR043128">
    <property type="entry name" value="Rev_trsase/Diguanyl_cyclase"/>
</dbReference>
<protein>
    <submittedName>
        <fullName evidence="3">Pol polyprotein</fullName>
    </submittedName>
</protein>
<comment type="caution">
    <text evidence="3">The sequence shown here is derived from an EMBL/GenBank/DDBJ whole genome shotgun (WGS) entry which is preliminary data.</text>
</comment>
<dbReference type="InterPro" id="IPR050951">
    <property type="entry name" value="Retrovirus_Pol_polyprotein"/>
</dbReference>
<proteinExistence type="predicted"/>
<dbReference type="InterPro" id="IPR043502">
    <property type="entry name" value="DNA/RNA_pol_sf"/>
</dbReference>
<evidence type="ECO:0000256" key="1">
    <source>
        <dbReference type="ARBA" id="ARBA00023268"/>
    </source>
</evidence>
<dbReference type="PANTHER" id="PTHR37984:SF5">
    <property type="entry name" value="PROTEIN NYNRIN-LIKE"/>
    <property type="match status" value="1"/>
</dbReference>